<evidence type="ECO:0000313" key="2">
    <source>
        <dbReference type="EMBL" id="KAG2657903.1"/>
    </source>
</evidence>
<name>A0A8T0XL04_PANVG</name>
<evidence type="ECO:0000256" key="1">
    <source>
        <dbReference type="SAM" id="MobiDB-lite"/>
    </source>
</evidence>
<dbReference type="Proteomes" id="UP000823388">
    <property type="component" value="Chromosome 1K"/>
</dbReference>
<feature type="region of interest" description="Disordered" evidence="1">
    <location>
        <begin position="12"/>
        <end position="48"/>
    </location>
</feature>
<organism evidence="2 3">
    <name type="scientific">Panicum virgatum</name>
    <name type="common">Blackwell switchgrass</name>
    <dbReference type="NCBI Taxonomy" id="38727"/>
    <lineage>
        <taxon>Eukaryota</taxon>
        <taxon>Viridiplantae</taxon>
        <taxon>Streptophyta</taxon>
        <taxon>Embryophyta</taxon>
        <taxon>Tracheophyta</taxon>
        <taxon>Spermatophyta</taxon>
        <taxon>Magnoliopsida</taxon>
        <taxon>Liliopsida</taxon>
        <taxon>Poales</taxon>
        <taxon>Poaceae</taxon>
        <taxon>PACMAD clade</taxon>
        <taxon>Panicoideae</taxon>
        <taxon>Panicodae</taxon>
        <taxon>Paniceae</taxon>
        <taxon>Panicinae</taxon>
        <taxon>Panicum</taxon>
        <taxon>Panicum sect. Hiantes</taxon>
    </lineage>
</organism>
<protein>
    <submittedName>
        <fullName evidence="2">Uncharacterized protein</fullName>
    </submittedName>
</protein>
<proteinExistence type="predicted"/>
<sequence length="171" mass="18713">MKGRGAELAVVAWSRGPRRRDGSPASTAMAGRGCRDKPQASKSSSQRAARRMMNIFARCSGEKKSESLWEVMSMKVRLAERFGSAPKIFRSSLSLPFQLTWRSAHMVSTGRDPVPHRRRHVDLPLPPPRRVRAASPLLESGGGESCTLWSDALCCCSNRWTLGPASSASST</sequence>
<evidence type="ECO:0000313" key="3">
    <source>
        <dbReference type="Proteomes" id="UP000823388"/>
    </source>
</evidence>
<gene>
    <name evidence="2" type="ORF">PVAP13_1KG142500</name>
</gene>
<accession>A0A8T0XL04</accession>
<feature type="region of interest" description="Disordered" evidence="1">
    <location>
        <begin position="108"/>
        <end position="128"/>
    </location>
</feature>
<keyword evidence="3" id="KW-1185">Reference proteome</keyword>
<dbReference type="EMBL" id="CM029037">
    <property type="protein sequence ID" value="KAG2657902.1"/>
    <property type="molecule type" value="Genomic_DNA"/>
</dbReference>
<dbReference type="AlphaFoldDB" id="A0A8T0XL04"/>
<dbReference type="EMBL" id="CM029037">
    <property type="protein sequence ID" value="KAG2657903.1"/>
    <property type="molecule type" value="Genomic_DNA"/>
</dbReference>
<comment type="caution">
    <text evidence="2">The sequence shown here is derived from an EMBL/GenBank/DDBJ whole genome shotgun (WGS) entry which is preliminary data.</text>
</comment>
<reference evidence="2" key="1">
    <citation type="submission" date="2020-05" db="EMBL/GenBank/DDBJ databases">
        <title>WGS assembly of Panicum virgatum.</title>
        <authorList>
            <person name="Lovell J.T."/>
            <person name="Jenkins J."/>
            <person name="Shu S."/>
            <person name="Juenger T.E."/>
            <person name="Schmutz J."/>
        </authorList>
    </citation>
    <scope>NUCLEOTIDE SEQUENCE</scope>
    <source>
        <strain evidence="2">AP13</strain>
    </source>
</reference>